<dbReference type="EMBL" id="BAABAT010000028">
    <property type="protein sequence ID" value="GAA4257650.1"/>
    <property type="molecule type" value="Genomic_DNA"/>
</dbReference>
<keyword evidence="5" id="KW-0812">Transmembrane</keyword>
<dbReference type="PANTHER" id="PTHR32305">
    <property type="match status" value="1"/>
</dbReference>
<evidence type="ECO:0000256" key="1">
    <source>
        <dbReference type="ARBA" id="ARBA00022729"/>
    </source>
</evidence>
<dbReference type="InterPro" id="IPR030934">
    <property type="entry name" value="Intein_C"/>
</dbReference>
<sequence length="3505" mass="365339">MELPERGRWRVRAKRWVVLATMVALVLSVGGVSEPQRPGSGFPLGGLQWFLNDWRESGLPVVGGLPAQARGGDPGPSHVSADDTDAHRGSGRPPGHGIGALPEYVDPNSAGQKRAAAGTTPSLAGDASFSPEHSQRLASAAAANSDVYANPDGSYTRKVYQQPVNYKTPGGWVPIDTTLARGGDGRYRQRANGLATDLAPGAADPSLVELRVDGGHGLSYALAGAGNVPARVDGDTAVYEGVLPGVDLRFETRATGVKESLVLHSADAPTSYTFPLRLQGLTPALETDGSVSLRDASGAVRATIPAGYMTDSKFDERSGSFARSGGVRYELVDGPALRISIDGEWLRAKDRVFPVTVDPTVALDGSGDTYAYSTQPGNNSGDNELLAGTWNGTAKAYSFIHFDTFGTTFGGAKMSAVSLKIYDSWAATCTAKPFSVNPITQSWTNASVSAYPGPPFGASIGTVTANPGAACTNTGGDRSIGTWMTVPLQTATFQSWALGGTNYGLAITASQTDITQWKRFTSLNGPANLGPYLQVTYAAGMSPQVDEQFPPSGYAVPTLTPELLVAAHDPDSFPSPLTYDFAVYDKNGAKLTESGWISSRSWVVPAGTLAWGQSYNWSVVASDGYSTSASQTVNALSTPVPQPLVTSELAQNGGQGFEPSVANYTTSATDASVETVGPALEVTRSYNSQDPRTASAFGAGWSSIVDTHAEEQRDNGGTLRTVMVTYPGGQDVVFGRNPDGSYAPPMGRFATFTAITGGYRFVDKDGTVYTFTAATGVTGRYGITSIADAQGRAETFGYDGSGRLSTMTAVSGRSLHLTWSTPSGATAAHVASVYTDGDASIAETWQYGYTGDLLTKVCPPTSATACTTYTYGTNSQFPTTVLNAGPRSYWRLAEPSGAQAASAVLDNYGTDVATYRNVTLGQAGPLPGSAAKAAAFDGTSSAVRLPAQLVSTATYMSVGLWFKAAAGDQGPLFTYQADPIDNPTTTGNFTPALYVGASGKLYGQFWDGGTAPMSTAASVADGRWHHVLLSGAGSQQWLYLDGAQVGTKSGRIQTINNFSAANEYVGAGFLGGDWPDEPHASTTSNTGYASFFKGAISDAVYFDRSLTAPDVAALYRTATAAAHPLTSIVRPSGNASAVVAYDPGSGAVTQVTDANGGVWKLNQPRVSGSSKVYASTVLGAGAADYWRLGETGTSDAINEVNGTVASYDGVSLGVTGGPFPDATVAGFDGTKSNLRLAQGYVPAAGPISVSLWFKTTTTNRTIFGYSADPITNASTPTAFTPALYVGTSGKLLGQFWHSDSGMFTSTKAVNDGQWHHVVLSAGTTSQSMYLDGALVGTKAGTIGVTGQPYTYVGAGFLGGKWPDQNLNTSGTNTAYPTYFKGQIAEVALFRGELSAAQVTAQYTARDATAGTPARTVTVTDPTNKTMTYVYDVGTGRALAETDTLGGQTKYGYDEGGFLRTVTDPNGNVTTTEHDVRGNTVSSTTCQDRSANKCSTVYFTYYPDATTKILTPDPRNDVMLTMRDGRSASATDNTYLTSYTYDAAGNRTAVTDPLGRVTRTTYTDGTTVAAADGGFAPPGLPMTLTTPGGAVQRIVYNRSGDVAKVTDPAGKVTEYTYDALGRALTQKETTDSYPSGLVTSYQYDKLDRVVRQSDPPTTNRVSGAVHTQVTTTAFDSDGLTTSIVLSDATGGDASRSQTTTYNAIGQPATVTDGTGKVTRYEYDVYGNPVHEIDADGTEVDSAFDSEGNLLTTTIAGYTGDPNNPSAPADLVIERNAYDPAGRLASETDAMNWVTEYTYTDNGLPAKQTRRDPATGATFVLQDDTYDAAGNIVAKVTGNGTARTTYVVDAAGRPASSTFDPAGLKRTSTYTYSRDDRLVGETLTDPTGLVASVDTMYDPMGRVTAQTLHNSPMTPVARYRLNQNAADSAGNNAGTATAVTWSTDRGGAATFNGTTSAITTAGPALDTAASFTVSAWVNLADSTAVHKAVSGSGAQQDAFELRYDNDVNRWRFVMRGADAPGAASATVTSTSAPALGTWTHLAAVYDAGSGAMRLYVNGALQASGTTAASFTAGGPLLIGTGLADGTRGNPWAGGISDVQVYSRVLSATEVSAVAGGTAPAADAGVVRTSYRLDQDGLARSMTDPNGNVTDYDYDEAGQLTVTTGPAVMAERSGGSPVLARPVTAAGFDTFGEQVEERDPNGNVVVTGYDAEGRETSTRLPAYTPPGGGAAITPVTISTYDSLGQLSTTTDPLGRVTSYAYDQLGRLASVTEPSGGVRSFTYDALGDELTDTDATGARSASTYDYLGRVVTKTDAVRQTGAAYTSTYTYGTNGLLTGEKTPAGTVESTTYNAAGEPVTSTDAAGIVTNYAYDGAGRPTRTTLADGTYSVTSYDMAGRQTADADYDAAGTLLRRATSRYDAAGNVVASTDARGTTTTFNYDPTGLVLSEVQPVTATESITTSFGYDAGGNRTRFTDGRGNQFLTTYNAWNLPESTIEPATSWYPNAADRTYTITYDANGQPTRLALPGGASVAMTYDNVGNLVKQTGTGAEVATADRSFGYDLAGRLTSATAVDGTNTFTYDDRGLLLTASGPSGGSTFTYTADGLVASRADAAGTTTYGYDTADRLSSVTNAGAGLAATLSYNNLSQVKSILYGTGGDTRSFGYDTLHRLVTDELKTAGGASVGKIGYGYDANDNETSKTTTGFAGAAANAYTYDLADRLTSWNNGSVTTAYAYDKSGNRIQAGTRTFNYDQRNQLTSSSDGTTYQYTARGTLKATVVPGEGAMATQSDAFGQALSQDAPGGVHETYTYDALGRALRPGFSYSGAENDLAADGTSTYVRDPDGDLAAETSGTLKRIAWTDQHDDVVGQFLPTGTALTGSTTYDPLGKVTTSTGMIGSLGYQSEWTDGLTNRVNMQARWYNTDTGQFDSRDGADVDPVPDSVAANRFAYADDNPLTETDPTGQWGIGSIFKKVKKAATHVTHAVVHAVKKVVHKVVHAVKKVVKKVVHAVRKVVHRVVHAVKHVYHSVKKYVTRKIRQVRHYVARKVAQVKRKVRQVYHRVKQAAKHVAARVVRVTKKVATHVRDAYHATEKFVKDHKNAIIEIAAIGVGIVGALACTAATAGAGAVACMVGAAAIINVAKDAAEGNIHDLGDLAQSAGTGALSGLAGGVGGAVGGRLATGVMSKLGPFAASFAGRTLSGAVNGGAGDAVSQFMLTGHVNVKGVVTGAGIGAVFGGFSGGARRTPEPEGSPKRGVSGCRHSFAPGTRVLMADGTTRAIEDVRLGDRVLATDPATGRTTARTVQLLHRNRDRDLTDVTVDDGGRVSVIHTTDHHPFWDAAAGKWSEAALLRAGASTLTGPDGRTLRVTGVQSFTGEQDMDDLTVEGVHTYYVVTAGAPVLVHNCGEEGDGPDAGNGGNGGGTPKKRKTAASEGEERQENHRKDFANAAELDKARSDAVANVATVGKTVTSIMHGAPAAGAMSGDPIGSLAMVAAALGVGLRNAWRRFRNR</sequence>
<dbReference type="InterPro" id="IPR013320">
    <property type="entry name" value="ConA-like_dom_sf"/>
</dbReference>
<evidence type="ECO:0000313" key="7">
    <source>
        <dbReference type="EMBL" id="GAA4257650.1"/>
    </source>
</evidence>
<dbReference type="InterPro" id="IPR056823">
    <property type="entry name" value="TEN-like_YD-shell"/>
</dbReference>
<dbReference type="RefSeq" id="WP_345134641.1">
    <property type="nucleotide sequence ID" value="NZ_BAABAT010000028.1"/>
</dbReference>
<dbReference type="Pfam" id="PF25023">
    <property type="entry name" value="TEN_YD-shell"/>
    <property type="match status" value="1"/>
</dbReference>
<keyword evidence="2" id="KW-0677">Repeat</keyword>
<dbReference type="Pfam" id="PF20148">
    <property type="entry name" value="DUF6531"/>
    <property type="match status" value="1"/>
</dbReference>
<dbReference type="NCBIfam" id="TIGR01643">
    <property type="entry name" value="YD_repeat_2x"/>
    <property type="match status" value="12"/>
</dbReference>
<dbReference type="Pfam" id="PF05593">
    <property type="entry name" value="RHS_repeat"/>
    <property type="match status" value="11"/>
</dbReference>
<dbReference type="Pfam" id="PF07591">
    <property type="entry name" value="PT-HINT"/>
    <property type="match status" value="1"/>
</dbReference>
<keyword evidence="8" id="KW-1185">Reference proteome</keyword>
<proteinExistence type="predicted"/>
<feature type="region of interest" description="Disordered" evidence="4">
    <location>
        <begin position="63"/>
        <end position="134"/>
    </location>
</feature>
<dbReference type="Gene3D" id="2.180.10.10">
    <property type="entry name" value="RHS repeat-associated core"/>
    <property type="match status" value="3"/>
</dbReference>
<evidence type="ECO:0000313" key="8">
    <source>
        <dbReference type="Proteomes" id="UP001500620"/>
    </source>
</evidence>
<dbReference type="NCBIfam" id="TIGR03696">
    <property type="entry name" value="Rhs_assc_core"/>
    <property type="match status" value="1"/>
</dbReference>
<dbReference type="PROSITE" id="PS50818">
    <property type="entry name" value="INTEIN_C_TER"/>
    <property type="match status" value="1"/>
</dbReference>
<dbReference type="PANTHER" id="PTHR32305:SF15">
    <property type="entry name" value="PROTEIN RHSA-RELATED"/>
    <property type="match status" value="1"/>
</dbReference>
<keyword evidence="5" id="KW-1133">Transmembrane helix</keyword>
<dbReference type="Gene3D" id="3.90.930.1">
    <property type="match status" value="1"/>
</dbReference>
<evidence type="ECO:0000256" key="4">
    <source>
        <dbReference type="SAM" id="MobiDB-lite"/>
    </source>
</evidence>
<dbReference type="InterPro" id="IPR045351">
    <property type="entry name" value="DUF6531"/>
</dbReference>
<name>A0ABP8DJK0_9ACTN</name>
<dbReference type="SMART" id="SM00560">
    <property type="entry name" value="LamGL"/>
    <property type="match status" value="1"/>
</dbReference>
<dbReference type="SUPFAM" id="SSF51294">
    <property type="entry name" value="Hedgehog/intein (Hint) domain"/>
    <property type="match status" value="1"/>
</dbReference>
<dbReference type="Gene3D" id="2.170.16.10">
    <property type="entry name" value="Hedgehog/Intein (Hint) domain"/>
    <property type="match status" value="1"/>
</dbReference>
<reference evidence="8" key="1">
    <citation type="journal article" date="2019" name="Int. J. Syst. Evol. Microbiol.">
        <title>The Global Catalogue of Microorganisms (GCM) 10K type strain sequencing project: providing services to taxonomists for standard genome sequencing and annotation.</title>
        <authorList>
            <consortium name="The Broad Institute Genomics Platform"/>
            <consortium name="The Broad Institute Genome Sequencing Center for Infectious Disease"/>
            <person name="Wu L."/>
            <person name="Ma J."/>
        </authorList>
    </citation>
    <scope>NUCLEOTIDE SEQUENCE [LARGE SCALE GENOMIC DNA]</scope>
    <source>
        <strain evidence="8">JCM 17441</strain>
    </source>
</reference>
<dbReference type="InterPro" id="IPR036844">
    <property type="entry name" value="Hint_dom_sf"/>
</dbReference>
<gene>
    <name evidence="7" type="ORF">GCM10022255_075300</name>
</gene>
<keyword evidence="3" id="KW-1015">Disulfide bond</keyword>
<accession>A0ABP8DJK0</accession>
<evidence type="ECO:0000256" key="5">
    <source>
        <dbReference type="SAM" id="Phobius"/>
    </source>
</evidence>
<dbReference type="Proteomes" id="UP001500620">
    <property type="component" value="Unassembled WGS sequence"/>
</dbReference>
<dbReference type="Gene3D" id="2.60.120.200">
    <property type="match status" value="3"/>
</dbReference>
<comment type="caution">
    <text evidence="7">The sequence shown here is derived from an EMBL/GenBank/DDBJ whole genome shotgun (WGS) entry which is preliminary data.</text>
</comment>
<dbReference type="InterPro" id="IPR006530">
    <property type="entry name" value="YD"/>
</dbReference>
<evidence type="ECO:0000256" key="3">
    <source>
        <dbReference type="ARBA" id="ARBA00023157"/>
    </source>
</evidence>
<keyword evidence="5" id="KW-0472">Membrane</keyword>
<dbReference type="InterPro" id="IPR006558">
    <property type="entry name" value="LamG-like"/>
</dbReference>
<organism evidence="7 8">
    <name type="scientific">Dactylosporangium darangshiense</name>
    <dbReference type="NCBI Taxonomy" id="579108"/>
    <lineage>
        <taxon>Bacteria</taxon>
        <taxon>Bacillati</taxon>
        <taxon>Actinomycetota</taxon>
        <taxon>Actinomycetes</taxon>
        <taxon>Micromonosporales</taxon>
        <taxon>Micromonosporaceae</taxon>
        <taxon>Dactylosporangium</taxon>
    </lineage>
</organism>
<dbReference type="InterPro" id="IPR050708">
    <property type="entry name" value="T6SS_VgrG/RHS"/>
</dbReference>
<dbReference type="CDD" id="cd00081">
    <property type="entry name" value="Hint"/>
    <property type="match status" value="1"/>
</dbReference>
<dbReference type="Gene3D" id="1.20.120.20">
    <property type="entry name" value="Apolipoprotein"/>
    <property type="match status" value="1"/>
</dbReference>
<evidence type="ECO:0000259" key="6">
    <source>
        <dbReference type="SMART" id="SM00560"/>
    </source>
</evidence>
<dbReference type="Pfam" id="PF13385">
    <property type="entry name" value="Laminin_G_3"/>
    <property type="match status" value="3"/>
</dbReference>
<evidence type="ECO:0000256" key="2">
    <source>
        <dbReference type="ARBA" id="ARBA00022737"/>
    </source>
</evidence>
<feature type="transmembrane region" description="Helical" evidence="5">
    <location>
        <begin position="3481"/>
        <end position="3499"/>
    </location>
</feature>
<feature type="region of interest" description="Disordered" evidence="4">
    <location>
        <begin position="3399"/>
        <end position="3435"/>
    </location>
</feature>
<feature type="compositionally biased region" description="Gly residues" evidence="4">
    <location>
        <begin position="3406"/>
        <end position="3417"/>
    </location>
</feature>
<dbReference type="InterPro" id="IPR031325">
    <property type="entry name" value="RHS_repeat"/>
</dbReference>
<dbReference type="InterPro" id="IPR022385">
    <property type="entry name" value="Rhs_assc_core"/>
</dbReference>
<keyword evidence="1" id="KW-0732">Signal</keyword>
<dbReference type="SUPFAM" id="SSF49899">
    <property type="entry name" value="Concanavalin A-like lectins/glucanases"/>
    <property type="match status" value="3"/>
</dbReference>
<protein>
    <recommendedName>
        <fullName evidence="6">LamG-like jellyroll fold domain-containing protein</fullName>
    </recommendedName>
</protein>
<feature type="domain" description="LamG-like jellyroll fold" evidence="6">
    <location>
        <begin position="1967"/>
        <end position="2106"/>
    </location>
</feature>